<name>A0A927QVW4_9ACTN</name>
<dbReference type="RefSeq" id="WP_192765144.1">
    <property type="nucleotide sequence ID" value="NZ_JADBEB010000001.1"/>
</dbReference>
<comment type="caution">
    <text evidence="1">The sequence shown here is derived from an EMBL/GenBank/DDBJ whole genome shotgun (WGS) entry which is preliminary data.</text>
</comment>
<gene>
    <name evidence="1" type="ORF">H4W31_000485</name>
</gene>
<sequence>MTADTAIPHAPVARHPVGRATRAFTLVEGWLFSEPMAELLEIFAEHDARSNLLHLHESLPEWLDPLQQDAGSSVAGLSGSQTETLRRTLAIERVAAAHFNFRTHDQAHYRERSQAVDGDFSPETRADVLRLTDALGLGSTHPPRFTRYQKTLVLGGGYRSPLLRARYAAQLQAAGVALGEVSFLGSPRFLIDQPPERPATEQYAPGATDEFDLMVGAVRAEFGLDVAEATFLCGCPSAEQECPNWRGGNLDHAAGTPPAFTHERRAELVGVEGQAVGSVLSASTGRPPLRPDTADTLGLWARCERPRPGQRVLVVTTQVFVPFQAFDGIRRLYLPYGVDIDTVGFGADWGDRPRTAEYLLQESLSAIRSARRLLVDAAEALRP</sequence>
<evidence type="ECO:0000313" key="2">
    <source>
        <dbReference type="Proteomes" id="UP000649753"/>
    </source>
</evidence>
<organism evidence="1 2">
    <name type="scientific">Plantactinospora soyae</name>
    <dbReference type="NCBI Taxonomy" id="1544732"/>
    <lineage>
        <taxon>Bacteria</taxon>
        <taxon>Bacillati</taxon>
        <taxon>Actinomycetota</taxon>
        <taxon>Actinomycetes</taxon>
        <taxon>Micromonosporales</taxon>
        <taxon>Micromonosporaceae</taxon>
        <taxon>Plantactinospora</taxon>
    </lineage>
</organism>
<proteinExistence type="predicted"/>
<protein>
    <submittedName>
        <fullName evidence="1">Uncharacterized protein</fullName>
    </submittedName>
</protein>
<dbReference type="EMBL" id="JADBEB010000001">
    <property type="protein sequence ID" value="MBE1484847.1"/>
    <property type="molecule type" value="Genomic_DNA"/>
</dbReference>
<dbReference type="Proteomes" id="UP000649753">
    <property type="component" value="Unassembled WGS sequence"/>
</dbReference>
<keyword evidence="2" id="KW-1185">Reference proteome</keyword>
<reference evidence="1" key="1">
    <citation type="submission" date="2020-10" db="EMBL/GenBank/DDBJ databases">
        <title>Sequencing the genomes of 1000 actinobacteria strains.</title>
        <authorList>
            <person name="Klenk H.-P."/>
        </authorList>
    </citation>
    <scope>NUCLEOTIDE SEQUENCE</scope>
    <source>
        <strain evidence="1">DSM 46832</strain>
    </source>
</reference>
<accession>A0A927QVW4</accession>
<dbReference type="AlphaFoldDB" id="A0A927QVW4"/>
<evidence type="ECO:0000313" key="1">
    <source>
        <dbReference type="EMBL" id="MBE1484847.1"/>
    </source>
</evidence>